<keyword evidence="3 8" id="KW-0436">Ligase</keyword>
<comment type="catalytic activity">
    <reaction evidence="7 8">
        <text>(R)-pantoate + beta-alanine + ATP = (R)-pantothenate + AMP + diphosphate + H(+)</text>
        <dbReference type="Rhea" id="RHEA:10912"/>
        <dbReference type="ChEBI" id="CHEBI:15378"/>
        <dbReference type="ChEBI" id="CHEBI:15980"/>
        <dbReference type="ChEBI" id="CHEBI:29032"/>
        <dbReference type="ChEBI" id="CHEBI:30616"/>
        <dbReference type="ChEBI" id="CHEBI:33019"/>
        <dbReference type="ChEBI" id="CHEBI:57966"/>
        <dbReference type="ChEBI" id="CHEBI:456215"/>
        <dbReference type="EC" id="6.3.2.1"/>
    </reaction>
</comment>
<evidence type="ECO:0000256" key="7">
    <source>
        <dbReference type="ARBA" id="ARBA00048258"/>
    </source>
</evidence>
<organism evidence="9 10">
    <name type="scientific">Marivirga sericea</name>
    <dbReference type="NCBI Taxonomy" id="1028"/>
    <lineage>
        <taxon>Bacteria</taxon>
        <taxon>Pseudomonadati</taxon>
        <taxon>Bacteroidota</taxon>
        <taxon>Cytophagia</taxon>
        <taxon>Cytophagales</taxon>
        <taxon>Marivirgaceae</taxon>
        <taxon>Marivirga</taxon>
    </lineage>
</organism>
<comment type="similarity">
    <text evidence="2 8">Belongs to the pantothenate synthetase family.</text>
</comment>
<feature type="binding site" evidence="8">
    <location>
        <position position="61"/>
    </location>
    <ligand>
        <name>(R)-pantoate</name>
        <dbReference type="ChEBI" id="CHEBI:15980"/>
    </ligand>
</feature>
<dbReference type="CDD" id="cd00560">
    <property type="entry name" value="PanC"/>
    <property type="match status" value="1"/>
</dbReference>
<dbReference type="InterPro" id="IPR014729">
    <property type="entry name" value="Rossmann-like_a/b/a_fold"/>
</dbReference>
<proteinExistence type="inferred from homology"/>
<comment type="subcellular location">
    <subcellularLocation>
        <location evidence="8">Cytoplasm</location>
    </subcellularLocation>
</comment>
<evidence type="ECO:0000256" key="6">
    <source>
        <dbReference type="ARBA" id="ARBA00022840"/>
    </source>
</evidence>
<evidence type="ECO:0000256" key="8">
    <source>
        <dbReference type="HAMAP-Rule" id="MF_00158"/>
    </source>
</evidence>
<dbReference type="UniPathway" id="UPA00028">
    <property type="reaction ID" value="UER00005"/>
</dbReference>
<dbReference type="PANTHER" id="PTHR21299">
    <property type="entry name" value="CYTIDYLATE KINASE/PANTOATE-BETA-ALANINE LIGASE"/>
    <property type="match status" value="1"/>
</dbReference>
<comment type="subunit">
    <text evidence="8">Homodimer.</text>
</comment>
<keyword evidence="8" id="KW-0963">Cytoplasm</keyword>
<comment type="function">
    <text evidence="8">Catalyzes the condensation of pantoate with beta-alanine in an ATP-dependent reaction via a pantoyl-adenylate intermediate.</text>
</comment>
<keyword evidence="4 8" id="KW-0566">Pantothenate biosynthesis</keyword>
<feature type="binding site" evidence="8">
    <location>
        <begin position="147"/>
        <end position="150"/>
    </location>
    <ligand>
        <name>ATP</name>
        <dbReference type="ChEBI" id="CHEBI:30616"/>
    </ligand>
</feature>
<feature type="binding site" evidence="8">
    <location>
        <begin position="184"/>
        <end position="187"/>
    </location>
    <ligand>
        <name>ATP</name>
        <dbReference type="ChEBI" id="CHEBI:30616"/>
    </ligand>
</feature>
<gene>
    <name evidence="8" type="primary">panC</name>
    <name evidence="9" type="ORF">SAMN05661096_01271</name>
</gene>
<dbReference type="Proteomes" id="UP000193804">
    <property type="component" value="Unassembled WGS sequence"/>
</dbReference>
<dbReference type="InterPro" id="IPR004821">
    <property type="entry name" value="Cyt_trans-like"/>
</dbReference>
<accession>A0A1X7J470</accession>
<feature type="binding site" evidence="8">
    <location>
        <position position="61"/>
    </location>
    <ligand>
        <name>beta-alanine</name>
        <dbReference type="ChEBI" id="CHEBI:57966"/>
    </ligand>
</feature>
<evidence type="ECO:0000256" key="2">
    <source>
        <dbReference type="ARBA" id="ARBA00009256"/>
    </source>
</evidence>
<sequence>MISTGSIAEIQDLISEFKSEGKKIGFVPTMGALHQGHLSLVATAKEKVDIIVCSIYVNPTQFNNPDDLKKYPRNIEADKDLLEKNGCNILFLPSDEVMYAGRNTITFEFGDLDNVMEGQFRPGHFSGVALIVSKLFNIVLPDFAFFGQKDLQQLTIIKKLVEELFFNLEIVTVPIKRETHGLAMSSRNERLSKTEREEAKIFYNALLEAKSIIKEYHSANKAKEKVKSLFEDHIANLEYFEIVSDKDLLPKTENYLATDTVLCIAGFIGNVRLIDNLYVNDIN</sequence>
<evidence type="ECO:0000256" key="3">
    <source>
        <dbReference type="ARBA" id="ARBA00022598"/>
    </source>
</evidence>
<dbReference type="GO" id="GO:0005829">
    <property type="term" value="C:cytosol"/>
    <property type="evidence" value="ECO:0007669"/>
    <property type="project" value="TreeGrafter"/>
</dbReference>
<evidence type="ECO:0000256" key="5">
    <source>
        <dbReference type="ARBA" id="ARBA00022741"/>
    </source>
</evidence>
<comment type="miscellaneous">
    <text evidence="8">The reaction proceeds by a bi uni uni bi ping pong mechanism.</text>
</comment>
<dbReference type="AlphaFoldDB" id="A0A1X7J470"/>
<comment type="pathway">
    <text evidence="1 8">Cofactor biosynthesis; (R)-pantothenate biosynthesis; (R)-pantothenate from (R)-pantoate and beta-alanine: step 1/1.</text>
</comment>
<dbReference type="EC" id="6.3.2.1" evidence="8"/>
<feature type="active site" description="Proton donor" evidence="8">
    <location>
        <position position="37"/>
    </location>
</feature>
<dbReference type="STRING" id="1028.SAMN05661096_01271"/>
<comment type="caution">
    <text evidence="8">Lacks conserved residue(s) required for the propagation of feature annotation.</text>
</comment>
<name>A0A1X7J470_9BACT</name>
<reference evidence="10" key="1">
    <citation type="submission" date="2017-04" db="EMBL/GenBank/DDBJ databases">
        <authorList>
            <person name="Varghese N."/>
            <person name="Submissions S."/>
        </authorList>
    </citation>
    <scope>NUCLEOTIDE SEQUENCE [LARGE SCALE GENOMIC DNA]</scope>
    <source>
        <strain evidence="10">DSM 4125</strain>
    </source>
</reference>
<evidence type="ECO:0000313" key="10">
    <source>
        <dbReference type="Proteomes" id="UP000193804"/>
    </source>
</evidence>
<feature type="binding site" evidence="8">
    <location>
        <begin position="30"/>
        <end position="37"/>
    </location>
    <ligand>
        <name>ATP</name>
        <dbReference type="ChEBI" id="CHEBI:30616"/>
    </ligand>
</feature>
<evidence type="ECO:0000313" key="9">
    <source>
        <dbReference type="EMBL" id="SMG22238.1"/>
    </source>
</evidence>
<dbReference type="RefSeq" id="WP_085516236.1">
    <property type="nucleotide sequence ID" value="NZ_FXAW01000002.1"/>
</dbReference>
<keyword evidence="6 8" id="KW-0067">ATP-binding</keyword>
<dbReference type="NCBIfam" id="TIGR00125">
    <property type="entry name" value="cyt_tran_rel"/>
    <property type="match status" value="1"/>
</dbReference>
<dbReference type="GO" id="GO:0004592">
    <property type="term" value="F:pantoate-beta-alanine ligase activity"/>
    <property type="evidence" value="ECO:0007669"/>
    <property type="project" value="UniProtKB-UniRule"/>
</dbReference>
<dbReference type="Gene3D" id="3.40.50.620">
    <property type="entry name" value="HUPs"/>
    <property type="match status" value="1"/>
</dbReference>
<evidence type="ECO:0000256" key="4">
    <source>
        <dbReference type="ARBA" id="ARBA00022655"/>
    </source>
</evidence>
<keyword evidence="5 8" id="KW-0547">Nucleotide-binding</keyword>
<dbReference type="SUPFAM" id="SSF52374">
    <property type="entry name" value="Nucleotidylyl transferase"/>
    <property type="match status" value="1"/>
</dbReference>
<dbReference type="GO" id="GO:0005524">
    <property type="term" value="F:ATP binding"/>
    <property type="evidence" value="ECO:0007669"/>
    <property type="project" value="UniProtKB-KW"/>
</dbReference>
<dbReference type="InterPro" id="IPR003721">
    <property type="entry name" value="Pantoate_ligase"/>
</dbReference>
<dbReference type="GO" id="GO:0015940">
    <property type="term" value="P:pantothenate biosynthetic process"/>
    <property type="evidence" value="ECO:0007669"/>
    <property type="project" value="UniProtKB-UniRule"/>
</dbReference>
<dbReference type="HAMAP" id="MF_00158">
    <property type="entry name" value="PanC"/>
    <property type="match status" value="1"/>
</dbReference>
<dbReference type="Gene3D" id="3.30.1300.10">
    <property type="entry name" value="Pantoate-beta-alanine ligase, C-terminal domain"/>
    <property type="match status" value="1"/>
</dbReference>
<dbReference type="OrthoDB" id="9773087at2"/>
<evidence type="ECO:0000256" key="1">
    <source>
        <dbReference type="ARBA" id="ARBA00004990"/>
    </source>
</evidence>
<dbReference type="InterPro" id="IPR042176">
    <property type="entry name" value="Pantoate_ligase_C"/>
</dbReference>
<keyword evidence="10" id="KW-1185">Reference proteome</keyword>
<dbReference type="NCBIfam" id="TIGR00018">
    <property type="entry name" value="panC"/>
    <property type="match status" value="1"/>
</dbReference>
<dbReference type="EMBL" id="FXAW01000002">
    <property type="protein sequence ID" value="SMG22238.1"/>
    <property type="molecule type" value="Genomic_DNA"/>
</dbReference>
<feature type="binding site" evidence="8">
    <location>
        <position position="153"/>
    </location>
    <ligand>
        <name>(R)-pantoate</name>
        <dbReference type="ChEBI" id="CHEBI:15980"/>
    </ligand>
</feature>
<protein>
    <recommendedName>
        <fullName evidence="8">Pantothenate synthetase</fullName>
        <shortName evidence="8">PS</shortName>
        <ecNumber evidence="8">6.3.2.1</ecNumber>
    </recommendedName>
    <alternativeName>
        <fullName evidence="8">Pantoate--beta-alanine ligase</fullName>
    </alternativeName>
    <alternativeName>
        <fullName evidence="8">Pantoate-activating enzyme</fullName>
    </alternativeName>
</protein>
<dbReference type="Pfam" id="PF02569">
    <property type="entry name" value="Pantoate_ligase"/>
    <property type="match status" value="1"/>
</dbReference>
<dbReference type="PANTHER" id="PTHR21299:SF1">
    <property type="entry name" value="PANTOATE--BETA-ALANINE LIGASE"/>
    <property type="match status" value="1"/>
</dbReference>